<dbReference type="EMBL" id="UINC01109483">
    <property type="protein sequence ID" value="SVC76338.1"/>
    <property type="molecule type" value="Genomic_DNA"/>
</dbReference>
<feature type="non-terminal residue" evidence="1">
    <location>
        <position position="96"/>
    </location>
</feature>
<gene>
    <name evidence="1" type="ORF">METZ01_LOCUS329192</name>
</gene>
<dbReference type="Gene3D" id="3.80.10.10">
    <property type="entry name" value="Ribonuclease Inhibitor"/>
    <property type="match status" value="1"/>
</dbReference>
<protein>
    <submittedName>
        <fullName evidence="1">Uncharacterized protein</fullName>
    </submittedName>
</protein>
<organism evidence="1">
    <name type="scientific">marine metagenome</name>
    <dbReference type="NCBI Taxonomy" id="408172"/>
    <lineage>
        <taxon>unclassified sequences</taxon>
        <taxon>metagenomes</taxon>
        <taxon>ecological metagenomes</taxon>
    </lineage>
</organism>
<evidence type="ECO:0000313" key="1">
    <source>
        <dbReference type="EMBL" id="SVC76338.1"/>
    </source>
</evidence>
<reference evidence="1" key="1">
    <citation type="submission" date="2018-05" db="EMBL/GenBank/DDBJ databases">
        <authorList>
            <person name="Lanie J.A."/>
            <person name="Ng W.-L."/>
            <person name="Kazmierczak K.M."/>
            <person name="Andrzejewski T.M."/>
            <person name="Davidsen T.M."/>
            <person name="Wayne K.J."/>
            <person name="Tettelin H."/>
            <person name="Glass J.I."/>
            <person name="Rusch D."/>
            <person name="Podicherti R."/>
            <person name="Tsui H.-C.T."/>
            <person name="Winkler M.E."/>
        </authorList>
    </citation>
    <scope>NUCLEOTIDE SEQUENCE</scope>
</reference>
<sequence>MVSGQTIGTPVRIALITLLLVCLPLVGVDKKPLTKEESAKVIEAAIRKAAKKPTGELTKADLEKVTSLLFRKGLTGVKGLEKLNKLTYLDLANNKL</sequence>
<proteinExistence type="predicted"/>
<dbReference type="InterPro" id="IPR032675">
    <property type="entry name" value="LRR_dom_sf"/>
</dbReference>
<name>A0A382PUQ4_9ZZZZ</name>
<accession>A0A382PUQ4</accession>
<dbReference type="AlphaFoldDB" id="A0A382PUQ4"/>